<evidence type="ECO:0000313" key="1">
    <source>
        <dbReference type="EMBL" id="ADI64827.1"/>
    </source>
</evidence>
<gene>
    <name evidence="1" type="ordered locus">Aazo_3063</name>
</gene>
<organism evidence="1 2">
    <name type="scientific">Nostoc azollae (strain 0708)</name>
    <name type="common">Anabaena azollae (strain 0708)</name>
    <dbReference type="NCBI Taxonomy" id="551115"/>
    <lineage>
        <taxon>Bacteria</taxon>
        <taxon>Bacillati</taxon>
        <taxon>Cyanobacteriota</taxon>
        <taxon>Cyanophyceae</taxon>
        <taxon>Nostocales</taxon>
        <taxon>Nostocaceae</taxon>
        <taxon>Trichormus</taxon>
    </lineage>
</organism>
<sequence length="58" mass="6611">MLLLEELPQEHVSEGDATRTKFKMYTALGFRRFGMVGLFLLYCTRRLVNGLAADLITC</sequence>
<protein>
    <submittedName>
        <fullName evidence="1">Uncharacterized protein</fullName>
    </submittedName>
</protein>
<dbReference type="Proteomes" id="UP000001511">
    <property type="component" value="Chromosome"/>
</dbReference>
<proteinExistence type="predicted"/>
<accession>D7E1Q6</accession>
<evidence type="ECO:0000313" key="2">
    <source>
        <dbReference type="Proteomes" id="UP000001511"/>
    </source>
</evidence>
<dbReference type="EMBL" id="CP002059">
    <property type="protein sequence ID" value="ADI64827.1"/>
    <property type="molecule type" value="Genomic_DNA"/>
</dbReference>
<dbReference type="AlphaFoldDB" id="D7E1Q6"/>
<dbReference type="HOGENOM" id="CLU_2974883_0_0_3"/>
<keyword evidence="2" id="KW-1185">Reference proteome</keyword>
<reference evidence="1 2" key="1">
    <citation type="journal article" date="2010" name="PLoS ONE">
        <title>Genome erosion in a nitrogen-fixing vertically transmitted endosymbiotic multicellular cyanobacterium.</title>
        <authorList>
            <person name="Ran L."/>
            <person name="Larsson J."/>
            <person name="Vigil-Stenman T."/>
            <person name="Nylander J.A."/>
            <person name="Ininbergs K."/>
            <person name="Zheng W.W."/>
            <person name="Lapidus A."/>
            <person name="Lowry S."/>
            <person name="Haselkorn R."/>
            <person name="Bergman B."/>
        </authorList>
    </citation>
    <scope>NUCLEOTIDE SEQUENCE [LARGE SCALE GENOMIC DNA]</scope>
    <source>
        <strain evidence="1 2">0708</strain>
    </source>
</reference>
<dbReference type="KEGG" id="naz:Aazo_3063"/>
<name>D7E1Q6_NOSA0</name>